<dbReference type="HOGENOM" id="CLU_000167_16_11_11"/>
<dbReference type="SMR" id="A0A0G2QAM2"/>
<evidence type="ECO:0000259" key="1">
    <source>
        <dbReference type="Pfam" id="PF00934"/>
    </source>
</evidence>
<dbReference type="KEGG" id="mlb:MLBr01053"/>
<dbReference type="KEGG" id="mlb:MLBr01183"/>
<dbReference type="Gene3D" id="1.10.287.850">
    <property type="entry name" value="HP0062-like domain"/>
    <property type="match status" value="1"/>
</dbReference>
<dbReference type="Pfam" id="PF00934">
    <property type="entry name" value="PE"/>
    <property type="match status" value="1"/>
</dbReference>
<evidence type="ECO:0000313" key="4">
    <source>
        <dbReference type="Proteomes" id="UP000006900"/>
    </source>
</evidence>
<dbReference type="InterPro" id="IPR038332">
    <property type="entry name" value="PPE_sf"/>
</dbReference>
<evidence type="ECO:0000313" key="2">
    <source>
        <dbReference type="EMBL" id="CAR71148.1"/>
    </source>
</evidence>
<name>A0A0G2QAM2_MYCLB</name>
<evidence type="ECO:0000313" key="3">
    <source>
        <dbReference type="EMBL" id="CAR71278.1"/>
    </source>
</evidence>
<dbReference type="Proteomes" id="UP000006900">
    <property type="component" value="Chromosome"/>
</dbReference>
<accession>A0A0G2QAM2</accession>
<dbReference type="SUPFAM" id="SSF140459">
    <property type="entry name" value="PE/PPE dimer-like"/>
    <property type="match status" value="1"/>
</dbReference>
<organism evidence="3 4">
    <name type="scientific">Mycobacterium leprae (strain Br4923)</name>
    <dbReference type="NCBI Taxonomy" id="561304"/>
    <lineage>
        <taxon>Bacteria</taxon>
        <taxon>Bacillati</taxon>
        <taxon>Actinomycetota</taxon>
        <taxon>Actinomycetes</taxon>
        <taxon>Mycobacteriales</taxon>
        <taxon>Mycobacteriaceae</taxon>
        <taxon>Mycobacterium</taxon>
    </lineage>
</organism>
<protein>
    <recommendedName>
        <fullName evidence="1">PE domain-containing protein</fullName>
    </recommendedName>
</protein>
<proteinExistence type="predicted"/>
<dbReference type="InterPro" id="IPR000084">
    <property type="entry name" value="PE-PGRS_N"/>
</dbReference>
<feature type="domain" description="PE" evidence="1">
    <location>
        <begin position="5"/>
        <end position="95"/>
    </location>
</feature>
<dbReference type="AlphaFoldDB" id="A0A0G2QAM2"/>
<sequence length="99" mass="10117">MPLFLNAEPQALTAAANTLEGLSAATVASNAAAAQLTTEIAPPAADDVSILLAHFFSGHGRQYQAHASQGATNHQDLIQSLLTSSSAYAGTETANHDSL</sequence>
<gene>
    <name evidence="2" type="ordered locus">MLBr01053</name>
    <name evidence="3" type="ordered locus">MLBr01183</name>
</gene>
<dbReference type="EMBL" id="FM211192">
    <property type="protein sequence ID" value="CAR71278.1"/>
    <property type="molecule type" value="Genomic_DNA"/>
</dbReference>
<dbReference type="EMBL" id="FM211192">
    <property type="protein sequence ID" value="CAR71148.1"/>
    <property type="molecule type" value="Genomic_DNA"/>
</dbReference>
<reference evidence="3 4" key="1">
    <citation type="journal article" date="2009" name="Nat. Genet.">
        <title>Comparative genomic and phylogeographic analysis of Mycobacterium leprae.</title>
        <authorList>
            <person name="Monot M."/>
            <person name="Honore N."/>
            <person name="Garnier T."/>
            <person name="Zidane N."/>
            <person name="Sherafi D."/>
            <person name="Paniz-Mondolfi A."/>
            <person name="Matsuoka M."/>
            <person name="Taylor G.M."/>
            <person name="Donoghue H.D."/>
            <person name="Bouwman A."/>
            <person name="Mays S."/>
            <person name="Watson C."/>
            <person name="Lockwood D."/>
            <person name="Khamispour A."/>
            <person name="Dowlati Y."/>
            <person name="Jianping S."/>
            <person name="Rea T.H."/>
            <person name="Vera-Cabrera L."/>
            <person name="Stefani M.M."/>
            <person name="Banu S."/>
            <person name="Macdonald M."/>
            <person name="Sapkota B.R."/>
            <person name="Spencer J.S."/>
            <person name="Thomas J."/>
            <person name="Harshman K."/>
            <person name="Singh P."/>
            <person name="Busso P."/>
            <person name="Gattiker A."/>
            <person name="Rougemont J."/>
            <person name="Brennan P.J."/>
            <person name="Cole S.T."/>
        </authorList>
    </citation>
    <scope>NUCLEOTIDE SEQUENCE [LARGE SCALE GENOMIC DNA]</scope>
    <source>
        <strain evidence="4">Br4923</strain>
    </source>
</reference>